<feature type="domain" description="Stability determinant" evidence="1">
    <location>
        <begin position="106"/>
        <end position="134"/>
    </location>
</feature>
<dbReference type="InterPro" id="IPR048851">
    <property type="entry name" value="PaaA2_dom"/>
</dbReference>
<dbReference type="Proteomes" id="UP000195221">
    <property type="component" value="Unassembled WGS sequence"/>
</dbReference>
<sequence>MKTLDVSQATAAAHSGGVLSAILKAEGGSFFVELETRTAGIAVLVTSNNRRPRAFRNPVKALEVIRELGLQTGRFTLEAWRPGEADFKRPSRPDRAQALKQTHTNAAAYDTWVREQVQEAMDDPRPSIEHADVMKKAQARVEAMRKGKRATKA</sequence>
<protein>
    <submittedName>
        <fullName evidence="2">Prevent host death protein, Phd antitoxin</fullName>
    </submittedName>
</protein>
<accession>A0A242M3I2</accession>
<evidence type="ECO:0000259" key="1">
    <source>
        <dbReference type="Pfam" id="PF21217"/>
    </source>
</evidence>
<dbReference type="RefSeq" id="WP_075359767.1">
    <property type="nucleotide sequence ID" value="NZ_MSRG01000080.1"/>
</dbReference>
<name>A0A242M3I2_CABSO</name>
<dbReference type="EMBL" id="NBTZ01000174">
    <property type="protein sequence ID" value="OTP65710.1"/>
    <property type="molecule type" value="Genomic_DNA"/>
</dbReference>
<dbReference type="AlphaFoldDB" id="A0A242M3I2"/>
<comment type="caution">
    <text evidence="2">The sequence shown here is derived from an EMBL/GenBank/DDBJ whole genome shotgun (WGS) entry which is preliminary data.</text>
</comment>
<gene>
    <name evidence="2" type="ORF">PAMC26577_38945</name>
</gene>
<reference evidence="2 3" key="1">
    <citation type="submission" date="2017-03" db="EMBL/GenBank/DDBJ databases">
        <title>Genome analysis of strain PAMC 26577.</title>
        <authorList>
            <person name="Oh H.-M."/>
            <person name="Yang J.-A."/>
        </authorList>
    </citation>
    <scope>NUCLEOTIDE SEQUENCE [LARGE SCALE GENOMIC DNA]</scope>
    <source>
        <strain evidence="2 3">PAMC 26577</strain>
    </source>
</reference>
<dbReference type="Gene3D" id="6.20.450.20">
    <property type="match status" value="1"/>
</dbReference>
<evidence type="ECO:0000313" key="2">
    <source>
        <dbReference type="EMBL" id="OTP65710.1"/>
    </source>
</evidence>
<proteinExistence type="predicted"/>
<organism evidence="2 3">
    <name type="scientific">Caballeronia sordidicola</name>
    <name type="common">Burkholderia sordidicola</name>
    <dbReference type="NCBI Taxonomy" id="196367"/>
    <lineage>
        <taxon>Bacteria</taxon>
        <taxon>Pseudomonadati</taxon>
        <taxon>Pseudomonadota</taxon>
        <taxon>Betaproteobacteria</taxon>
        <taxon>Burkholderiales</taxon>
        <taxon>Burkholderiaceae</taxon>
        <taxon>Caballeronia</taxon>
    </lineage>
</organism>
<evidence type="ECO:0000313" key="3">
    <source>
        <dbReference type="Proteomes" id="UP000195221"/>
    </source>
</evidence>
<dbReference type="Pfam" id="PF21217">
    <property type="entry name" value="PaaA2"/>
    <property type="match status" value="1"/>
</dbReference>